<accession>A0AAD5SXV5</accession>
<evidence type="ECO:0000259" key="11">
    <source>
        <dbReference type="PROSITE" id="PS50929"/>
    </source>
</evidence>
<keyword evidence="7 9" id="KW-1133">Transmembrane helix</keyword>
<protein>
    <submittedName>
        <fullName evidence="12">Uncharacterized protein</fullName>
    </submittedName>
</protein>
<keyword evidence="6" id="KW-0067">ATP-binding</keyword>
<keyword evidence="13" id="KW-1185">Reference proteome</keyword>
<dbReference type="InterPro" id="IPR050173">
    <property type="entry name" value="ABC_transporter_C-like"/>
</dbReference>
<reference evidence="12" key="1">
    <citation type="submission" date="2020-05" db="EMBL/GenBank/DDBJ databases">
        <title>Phylogenomic resolution of chytrid fungi.</title>
        <authorList>
            <person name="Stajich J.E."/>
            <person name="Amses K."/>
            <person name="Simmons R."/>
            <person name="Seto K."/>
            <person name="Myers J."/>
            <person name="Bonds A."/>
            <person name="Quandt C.A."/>
            <person name="Barry K."/>
            <person name="Liu P."/>
            <person name="Grigoriev I."/>
            <person name="Longcore J.E."/>
            <person name="James T.Y."/>
        </authorList>
    </citation>
    <scope>NUCLEOTIDE SEQUENCE</scope>
    <source>
        <strain evidence="12">JEL0513</strain>
    </source>
</reference>
<dbReference type="InterPro" id="IPR011527">
    <property type="entry name" value="ABC1_TM_dom"/>
</dbReference>
<feature type="transmembrane region" description="Helical" evidence="9">
    <location>
        <begin position="33"/>
        <end position="50"/>
    </location>
</feature>
<evidence type="ECO:0000313" key="12">
    <source>
        <dbReference type="EMBL" id="KAJ3117843.1"/>
    </source>
</evidence>
<feature type="domain" description="ABC transporter" evidence="10">
    <location>
        <begin position="665"/>
        <end position="868"/>
    </location>
</feature>
<dbReference type="PROSITE" id="PS50929">
    <property type="entry name" value="ABC_TM1F"/>
    <property type="match status" value="1"/>
</dbReference>
<evidence type="ECO:0000256" key="7">
    <source>
        <dbReference type="ARBA" id="ARBA00022989"/>
    </source>
</evidence>
<dbReference type="Pfam" id="PF00664">
    <property type="entry name" value="ABC_membrane"/>
    <property type="match status" value="1"/>
</dbReference>
<feature type="transmembrane region" description="Helical" evidence="9">
    <location>
        <begin position="497"/>
        <end position="516"/>
    </location>
</feature>
<dbReference type="GO" id="GO:0005524">
    <property type="term" value="F:ATP binding"/>
    <property type="evidence" value="ECO:0007669"/>
    <property type="project" value="UniProtKB-KW"/>
</dbReference>
<dbReference type="PANTHER" id="PTHR24223:SF443">
    <property type="entry name" value="MULTIDRUG-RESISTANCE LIKE PROTEIN 1, ISOFORM I"/>
    <property type="match status" value="1"/>
</dbReference>
<dbReference type="Gene3D" id="3.40.50.300">
    <property type="entry name" value="P-loop containing nucleotide triphosphate hydrolases"/>
    <property type="match status" value="2"/>
</dbReference>
<evidence type="ECO:0000256" key="1">
    <source>
        <dbReference type="ARBA" id="ARBA00004128"/>
    </source>
</evidence>
<keyword evidence="2" id="KW-0813">Transport</keyword>
<keyword evidence="5" id="KW-0547">Nucleotide-binding</keyword>
<feature type="transmembrane region" description="Helical" evidence="9">
    <location>
        <begin position="56"/>
        <end position="73"/>
    </location>
</feature>
<evidence type="ECO:0000256" key="3">
    <source>
        <dbReference type="ARBA" id="ARBA00022692"/>
    </source>
</evidence>
<keyword evidence="3 9" id="KW-0812">Transmembrane</keyword>
<feature type="transmembrane region" description="Helical" evidence="9">
    <location>
        <begin position="566"/>
        <end position="591"/>
    </location>
</feature>
<dbReference type="GO" id="GO:0016887">
    <property type="term" value="F:ATP hydrolysis activity"/>
    <property type="evidence" value="ECO:0007669"/>
    <property type="project" value="InterPro"/>
</dbReference>
<dbReference type="SMART" id="SM00382">
    <property type="entry name" value="AAA"/>
    <property type="match status" value="2"/>
</dbReference>
<feature type="transmembrane region" description="Helical" evidence="9">
    <location>
        <begin position="452"/>
        <end position="477"/>
    </location>
</feature>
<dbReference type="InterPro" id="IPR003439">
    <property type="entry name" value="ABC_transporter-like_ATP-bd"/>
</dbReference>
<evidence type="ECO:0000256" key="8">
    <source>
        <dbReference type="ARBA" id="ARBA00023136"/>
    </source>
</evidence>
<dbReference type="GO" id="GO:0000329">
    <property type="term" value="C:fungal-type vacuole membrane"/>
    <property type="evidence" value="ECO:0007669"/>
    <property type="project" value="UniProtKB-ARBA"/>
</dbReference>
<evidence type="ECO:0000256" key="6">
    <source>
        <dbReference type="ARBA" id="ARBA00022840"/>
    </source>
</evidence>
<dbReference type="PROSITE" id="PS50893">
    <property type="entry name" value="ABC_TRANSPORTER_2"/>
    <property type="match status" value="2"/>
</dbReference>
<dbReference type="SUPFAM" id="SSF52540">
    <property type="entry name" value="P-loop containing nucleoside triphosphate hydrolases"/>
    <property type="match status" value="2"/>
</dbReference>
<dbReference type="InterPro" id="IPR003593">
    <property type="entry name" value="AAA+_ATPase"/>
</dbReference>
<dbReference type="InterPro" id="IPR036640">
    <property type="entry name" value="ABC1_TM_sf"/>
</dbReference>
<evidence type="ECO:0000313" key="13">
    <source>
        <dbReference type="Proteomes" id="UP001211907"/>
    </source>
</evidence>
<dbReference type="SUPFAM" id="SSF90123">
    <property type="entry name" value="ABC transporter transmembrane region"/>
    <property type="match status" value="1"/>
</dbReference>
<evidence type="ECO:0000256" key="9">
    <source>
        <dbReference type="SAM" id="Phobius"/>
    </source>
</evidence>
<dbReference type="PROSITE" id="PS00211">
    <property type="entry name" value="ABC_TRANSPORTER_1"/>
    <property type="match status" value="1"/>
</dbReference>
<gene>
    <name evidence="12" type="ORF">HK100_000730</name>
</gene>
<sequence>MAERQRIVERSVVYSYWSLAWLNDLLQLGRKKPFWAVPVTLGIAFSLMPNSGDSSSIYPAVPFIVVGIINALLGPQCNLPMRSHVPKIGMKVIKYQALEESFLSVISKSRSMQLRVAVKINFLSGTMRGCFEIQKVVAPMETMLIIVSTGGILTPSIGFLSLSLFYVIFTAMEAVPTRLRSFLLAEELDESEKTRISSFADSKEEEFQLKQEVVEKTGKKKKALKTNEDDGSVAFKLLNTTLTIPYGSLVAAVGPVGSGKSSFLAAFIGHMRKTAGVAFVYGKRAMDYIRHSSRKHYDIHAAVKAAGMSEDLQTLPSGLSKYIGEKVVNLSGGQRARVLGCAIASDADIFLLDDPLAALNSHVGKAVFEGAICETLKDKAVFGSFEELMAEPGGELTLIMKNYVYNDAKKEELVEPKRSVVRNQTIPRNTTDTNISDGIKAETAVAEDRFKFLLAIIVEIITTIGTNVMTKIVLAFWAGNNEFSLSSFQYQNLYTGLAIGSASSIVLTIFVLYYGGYYAGKFYHSKALAGLFNAALSYFKTQPLGRILSRMVDDVTEMDTVMTENLATLITSLSLVLAALSLIGYAVSYLLSNGSISGSLIRLSLSERFGLSTLVLTLLARLGAAEAEFNSVERINHYVYNLPHEAPRKLPSDLPKRSWPTAGAIEFENVTLAYDTRPDNFVIKSLSATIRGGEKIGVVGRTGSGKSSLMSAIFRLLEPTTGRIIIDGVDISILGLASLRSSLQIISQDPVLFKGTTRSNLTLSRDFSDNEIWEVLDLVVDENGSSISLGQRQLLCLCKALLARPRLRIMDEATASVDREADMRIQKAISTQLKDTTVLCIAHRLNTVAEFDRVMVLDAGALIEFDSP</sequence>
<dbReference type="GO" id="GO:0140359">
    <property type="term" value="F:ABC-type transporter activity"/>
    <property type="evidence" value="ECO:0007669"/>
    <property type="project" value="InterPro"/>
</dbReference>
<dbReference type="AlphaFoldDB" id="A0AAD5SXV5"/>
<dbReference type="FunFam" id="3.40.50.300:FF:000630">
    <property type="entry name" value="ATP-binding cassette (ABC) transporter, putative"/>
    <property type="match status" value="1"/>
</dbReference>
<name>A0AAD5SXV5_9FUNG</name>
<organism evidence="12 13">
    <name type="scientific">Physocladia obscura</name>
    <dbReference type="NCBI Taxonomy" id="109957"/>
    <lineage>
        <taxon>Eukaryota</taxon>
        <taxon>Fungi</taxon>
        <taxon>Fungi incertae sedis</taxon>
        <taxon>Chytridiomycota</taxon>
        <taxon>Chytridiomycota incertae sedis</taxon>
        <taxon>Chytridiomycetes</taxon>
        <taxon>Chytridiales</taxon>
        <taxon>Chytriomycetaceae</taxon>
        <taxon>Physocladia</taxon>
    </lineage>
</organism>
<evidence type="ECO:0000256" key="4">
    <source>
        <dbReference type="ARBA" id="ARBA00022737"/>
    </source>
</evidence>
<feature type="domain" description="ABC transmembrane type-1" evidence="11">
    <location>
        <begin position="452"/>
        <end position="585"/>
    </location>
</feature>
<dbReference type="EMBL" id="JADGJH010001149">
    <property type="protein sequence ID" value="KAJ3117843.1"/>
    <property type="molecule type" value="Genomic_DNA"/>
</dbReference>
<comment type="subcellular location">
    <subcellularLocation>
        <location evidence="1">Vacuole membrane</location>
        <topology evidence="1">Multi-pass membrane protein</topology>
    </subcellularLocation>
</comment>
<dbReference type="Proteomes" id="UP001211907">
    <property type="component" value="Unassembled WGS sequence"/>
</dbReference>
<feature type="domain" description="ABC transporter" evidence="10">
    <location>
        <begin position="209"/>
        <end position="426"/>
    </location>
</feature>
<dbReference type="CDD" id="cd03244">
    <property type="entry name" value="ABCC_MRP_domain2"/>
    <property type="match status" value="1"/>
</dbReference>
<dbReference type="InterPro" id="IPR017871">
    <property type="entry name" value="ABC_transporter-like_CS"/>
</dbReference>
<proteinExistence type="predicted"/>
<evidence type="ECO:0000259" key="10">
    <source>
        <dbReference type="PROSITE" id="PS50893"/>
    </source>
</evidence>
<dbReference type="InterPro" id="IPR027417">
    <property type="entry name" value="P-loop_NTPase"/>
</dbReference>
<evidence type="ECO:0000256" key="2">
    <source>
        <dbReference type="ARBA" id="ARBA00022448"/>
    </source>
</evidence>
<feature type="transmembrane region" description="Helical" evidence="9">
    <location>
        <begin position="143"/>
        <end position="169"/>
    </location>
</feature>
<dbReference type="Gene3D" id="1.20.1560.10">
    <property type="entry name" value="ABC transporter type 1, transmembrane domain"/>
    <property type="match status" value="1"/>
</dbReference>
<dbReference type="PANTHER" id="PTHR24223">
    <property type="entry name" value="ATP-BINDING CASSETTE SUB-FAMILY C"/>
    <property type="match status" value="1"/>
</dbReference>
<comment type="caution">
    <text evidence="12">The sequence shown here is derived from an EMBL/GenBank/DDBJ whole genome shotgun (WGS) entry which is preliminary data.</text>
</comment>
<keyword evidence="8 9" id="KW-0472">Membrane</keyword>
<evidence type="ECO:0000256" key="5">
    <source>
        <dbReference type="ARBA" id="ARBA00022741"/>
    </source>
</evidence>
<dbReference type="Pfam" id="PF00005">
    <property type="entry name" value="ABC_tran"/>
    <property type="match status" value="2"/>
</dbReference>
<keyword evidence="4" id="KW-0677">Repeat</keyword>